<dbReference type="RefSeq" id="WP_051289574.1">
    <property type="nucleotide sequence ID" value="NZ_JAQMTU010000016.1"/>
</dbReference>
<organism evidence="1 2">
    <name type="scientific">Dolichospermum circinale CS-537/01</name>
    <dbReference type="NCBI Taxonomy" id="3021739"/>
    <lineage>
        <taxon>Bacteria</taxon>
        <taxon>Bacillati</taxon>
        <taxon>Cyanobacteriota</taxon>
        <taxon>Cyanophyceae</taxon>
        <taxon>Nostocales</taxon>
        <taxon>Aphanizomenonaceae</taxon>
        <taxon>Dolichospermum</taxon>
        <taxon>Dolichospermum circinale</taxon>
    </lineage>
</organism>
<gene>
    <name evidence="1" type="ORF">PN492_02250</name>
</gene>
<name>A0ABT5A0D5_9CYAN</name>
<reference evidence="1 2" key="1">
    <citation type="submission" date="2023-01" db="EMBL/GenBank/DDBJ databases">
        <title>Genomes from the Australian National Cyanobacteria Reference Collection.</title>
        <authorList>
            <person name="Willis A."/>
            <person name="Lee E.M.F."/>
        </authorList>
    </citation>
    <scope>NUCLEOTIDE SEQUENCE [LARGE SCALE GENOMIC DNA]</scope>
    <source>
        <strain evidence="1 2">CS-537/01</strain>
    </source>
</reference>
<dbReference type="Proteomes" id="UP001212123">
    <property type="component" value="Unassembled WGS sequence"/>
</dbReference>
<keyword evidence="2" id="KW-1185">Reference proteome</keyword>
<evidence type="ECO:0000313" key="1">
    <source>
        <dbReference type="EMBL" id="MDB9485379.1"/>
    </source>
</evidence>
<sequence length="161" mass="19082">MLLINSENQNLLKTNFLAHTLVQTEKKYTDDWYIQFPKTYQEKNWLTEDAKPSDKFGIVSKFYTIENILAVNRFLQNHANLIDVILEAYPQIRKYFPTEKLRLKLFSDPEYPQWEKLVLSIFTNPESVDEALNQLEEFDENWWIDASSGVAVNLCIHLDFE</sequence>
<protein>
    <submittedName>
        <fullName evidence="1">Uncharacterized protein</fullName>
    </submittedName>
</protein>
<proteinExistence type="predicted"/>
<dbReference type="EMBL" id="JAQMTU010000016">
    <property type="protein sequence ID" value="MDB9485379.1"/>
    <property type="molecule type" value="Genomic_DNA"/>
</dbReference>
<accession>A0ABT5A0D5</accession>
<evidence type="ECO:0000313" key="2">
    <source>
        <dbReference type="Proteomes" id="UP001212123"/>
    </source>
</evidence>
<comment type="caution">
    <text evidence="1">The sequence shown here is derived from an EMBL/GenBank/DDBJ whole genome shotgun (WGS) entry which is preliminary data.</text>
</comment>